<keyword evidence="4" id="KW-1185">Reference proteome</keyword>
<feature type="region of interest" description="Disordered" evidence="1">
    <location>
        <begin position="784"/>
        <end position="804"/>
    </location>
</feature>
<gene>
    <name evidence="3" type="ORF">EEDITHA_LOCUS5774</name>
</gene>
<feature type="compositionally biased region" description="Polar residues" evidence="1">
    <location>
        <begin position="580"/>
        <end position="602"/>
    </location>
</feature>
<feature type="compositionally biased region" description="Polar residues" evidence="1">
    <location>
        <begin position="788"/>
        <end position="804"/>
    </location>
</feature>
<accession>A0AAU9TZ35</accession>
<dbReference type="Proteomes" id="UP001153954">
    <property type="component" value="Unassembled WGS sequence"/>
</dbReference>
<feature type="compositionally biased region" description="Acidic residues" evidence="1">
    <location>
        <begin position="191"/>
        <end position="201"/>
    </location>
</feature>
<name>A0AAU9TZ35_EUPED</name>
<feature type="compositionally biased region" description="Basic and acidic residues" evidence="1">
    <location>
        <begin position="216"/>
        <end position="225"/>
    </location>
</feature>
<dbReference type="InterPro" id="IPR015010">
    <property type="entry name" value="TERF2IP_Myb"/>
</dbReference>
<organism evidence="3 4">
    <name type="scientific">Euphydryas editha</name>
    <name type="common">Edith's checkerspot</name>
    <dbReference type="NCBI Taxonomy" id="104508"/>
    <lineage>
        <taxon>Eukaryota</taxon>
        <taxon>Metazoa</taxon>
        <taxon>Ecdysozoa</taxon>
        <taxon>Arthropoda</taxon>
        <taxon>Hexapoda</taxon>
        <taxon>Insecta</taxon>
        <taxon>Pterygota</taxon>
        <taxon>Neoptera</taxon>
        <taxon>Endopterygota</taxon>
        <taxon>Lepidoptera</taxon>
        <taxon>Glossata</taxon>
        <taxon>Ditrysia</taxon>
        <taxon>Papilionoidea</taxon>
        <taxon>Nymphalidae</taxon>
        <taxon>Nymphalinae</taxon>
        <taxon>Euphydryas</taxon>
    </lineage>
</organism>
<feature type="compositionally biased region" description="Polar residues" evidence="1">
    <location>
        <begin position="232"/>
        <end position="270"/>
    </location>
</feature>
<feature type="region of interest" description="Disordered" evidence="1">
    <location>
        <begin position="414"/>
        <end position="442"/>
    </location>
</feature>
<feature type="compositionally biased region" description="Basic and acidic residues" evidence="1">
    <location>
        <begin position="460"/>
        <end position="490"/>
    </location>
</feature>
<sequence length="821" mass="93954">MKEMKAIVEYLTEHKAYSEIKGRKMWKELADSKVTNRTWQSLKETFLKRILPDIQNPYYKLSLHQISSFKQGYDVETRLNNKLKIRSDSQDSNTESEDKTNDLPDDNKDKNENPAAGEDLKQSESDLRASTETLVLENVEEKDELPKKSLRELITYSEPLTPMLQAVIDDFASDEGEGSNDEPRMQIVELSETEANNDCEDKDTKDTAVENANPKESQEQNKSTEEIPDTAANKSPSPKKSGTEKSQMNNKEPVNYGTCNGKNGNISIVISDTDEVSQKNKDEINKEKSAMNQPKTSTEMTQNSNTTTDTLLPNNQEGFKEKSPIVSDNSKELVKETQNRKRGKKRANSQENQCSAVIKKRLNKEKQAISDTDTIISSKRNISTKSSQITFKQNIPEATVEPLVIDNRKSNDVVEETLPKKDTKTKNNLDNNEKKSEEIENPCLKSVSLYDEQFSNSKYTDSETSHNDENKNNDKQKKEEKQQPSREVETKVSMGDIVNKQVVRNQTQVSTANTDALNAVVMLKSHSDSHSDSGKERTKKVPERKLKQNRDRVLADVFGFSSGGVRRNRKSNNKYRRRTLSQNQTLNISSDSSEWTSDTGSEYISPPRGRRNRQSRKYLKPKSARILSLEEEGGLFVMYGKKIYPVVKDGKIIKNYVTYTPDDDQEESFWKLKYVEEKKRTAELTKLLNQVQEKNNQDEPNGIPVLPTTSRIQRDENPKKTLELVTDKTPFNKDKEEEKPQEEKTVKIKFTKNNEEVQLEGHWSHVNPVLAQVMQLFQKPPELKSNEVKSIQQPDPRNISREQTPVTVVIDEGQIRLYRKH</sequence>
<dbReference type="AlphaFoldDB" id="A0AAU9TZ35"/>
<feature type="domain" description="TERF2-interacting telomeric protein 1 Myb" evidence="2">
    <location>
        <begin position="5"/>
        <end position="50"/>
    </location>
</feature>
<reference evidence="3" key="1">
    <citation type="submission" date="2022-03" db="EMBL/GenBank/DDBJ databases">
        <authorList>
            <person name="Tunstrom K."/>
        </authorList>
    </citation>
    <scope>NUCLEOTIDE SEQUENCE</scope>
</reference>
<feature type="compositionally biased region" description="Basic and acidic residues" evidence="1">
    <location>
        <begin position="318"/>
        <end position="339"/>
    </location>
</feature>
<evidence type="ECO:0000259" key="2">
    <source>
        <dbReference type="Pfam" id="PF08914"/>
    </source>
</evidence>
<feature type="region of interest" description="Disordered" evidence="1">
    <location>
        <begin position="562"/>
        <end position="617"/>
    </location>
</feature>
<feature type="compositionally biased region" description="Basic residues" evidence="1">
    <location>
        <begin position="566"/>
        <end position="579"/>
    </location>
</feature>
<feature type="region of interest" description="Disordered" evidence="1">
    <location>
        <begin position="84"/>
        <end position="128"/>
    </location>
</feature>
<feature type="compositionally biased region" description="Basic and acidic residues" evidence="1">
    <location>
        <begin position="96"/>
        <end position="128"/>
    </location>
</feature>
<feature type="compositionally biased region" description="Basic residues" evidence="1">
    <location>
        <begin position="608"/>
        <end position="617"/>
    </location>
</feature>
<evidence type="ECO:0000313" key="4">
    <source>
        <dbReference type="Proteomes" id="UP001153954"/>
    </source>
</evidence>
<comment type="caution">
    <text evidence="3">The sequence shown here is derived from an EMBL/GenBank/DDBJ whole genome shotgun (WGS) entry which is preliminary data.</text>
</comment>
<dbReference type="EMBL" id="CAKOGL010000008">
    <property type="protein sequence ID" value="CAH2089750.1"/>
    <property type="molecule type" value="Genomic_DNA"/>
</dbReference>
<proteinExistence type="predicted"/>
<feature type="region of interest" description="Disordered" evidence="1">
    <location>
        <begin position="525"/>
        <end position="548"/>
    </location>
</feature>
<evidence type="ECO:0000313" key="3">
    <source>
        <dbReference type="EMBL" id="CAH2089750.1"/>
    </source>
</evidence>
<evidence type="ECO:0000256" key="1">
    <source>
        <dbReference type="SAM" id="MobiDB-lite"/>
    </source>
</evidence>
<feature type="region of interest" description="Disordered" evidence="1">
    <location>
        <begin position="457"/>
        <end position="494"/>
    </location>
</feature>
<dbReference type="Pfam" id="PF08914">
    <property type="entry name" value="Myb_Rap1"/>
    <property type="match status" value="1"/>
</dbReference>
<feature type="compositionally biased region" description="Basic and acidic residues" evidence="1">
    <location>
        <begin position="414"/>
        <end position="438"/>
    </location>
</feature>
<dbReference type="Gene3D" id="1.10.10.60">
    <property type="entry name" value="Homeodomain-like"/>
    <property type="match status" value="1"/>
</dbReference>
<feature type="region of interest" description="Disordered" evidence="1">
    <location>
        <begin position="170"/>
        <end position="352"/>
    </location>
</feature>
<feature type="compositionally biased region" description="Polar residues" evidence="1">
    <location>
        <begin position="290"/>
        <end position="317"/>
    </location>
</feature>
<feature type="compositionally biased region" description="Acidic residues" evidence="1">
    <location>
        <begin position="171"/>
        <end position="180"/>
    </location>
</feature>
<protein>
    <recommendedName>
        <fullName evidence="2">TERF2-interacting telomeric protein 1 Myb domain-containing protein</fullName>
    </recommendedName>
</protein>
<feature type="compositionally biased region" description="Basic and acidic residues" evidence="1">
    <location>
        <begin position="276"/>
        <end position="289"/>
    </location>
</feature>